<keyword evidence="5" id="KW-0863">Zinc-finger</keyword>
<name>A0AAD1XP60_EUPCR</name>
<dbReference type="PANTHER" id="PTHR46065:SF3">
    <property type="entry name" value="FI20425P1"/>
    <property type="match status" value="1"/>
</dbReference>
<evidence type="ECO:0000256" key="6">
    <source>
        <dbReference type="ARBA" id="ARBA00022786"/>
    </source>
</evidence>
<comment type="subcellular location">
    <subcellularLocation>
        <location evidence="1">Membrane</location>
        <topology evidence="1">Multi-pass membrane protein</topology>
    </subcellularLocation>
</comment>
<keyword evidence="2" id="KW-0808">Transferase</keyword>
<comment type="caution">
    <text evidence="12">The sequence shown here is derived from an EMBL/GenBank/DDBJ whole genome shotgun (WGS) entry which is preliminary data.</text>
</comment>
<sequence>MERAYSESSDNEEPICRICFDTESKGSLEGKLVCPCSCKGSLRFVHTNCIEQWAKISANISSDSMETLKCELCSTVFQKKRQLLSLKKIIKNLLKNFKDHITSHFESFLVLVYIGFLAYRGFSDAKLRYLPYKRKFGKTFATLMVGLYTTALYAQIGCLLKNEVKRLIKFCYIFKDSLFSYKYCDK</sequence>
<dbReference type="EMBL" id="CAMPGE010017835">
    <property type="protein sequence ID" value="CAI2376287.1"/>
    <property type="molecule type" value="Genomic_DNA"/>
</dbReference>
<feature type="transmembrane region" description="Helical" evidence="10">
    <location>
        <begin position="101"/>
        <end position="119"/>
    </location>
</feature>
<evidence type="ECO:0000256" key="4">
    <source>
        <dbReference type="ARBA" id="ARBA00022723"/>
    </source>
</evidence>
<dbReference type="Proteomes" id="UP001295684">
    <property type="component" value="Unassembled WGS sequence"/>
</dbReference>
<evidence type="ECO:0000256" key="3">
    <source>
        <dbReference type="ARBA" id="ARBA00022692"/>
    </source>
</evidence>
<gene>
    <name evidence="12" type="ORF">ECRASSUSDP1_LOCUS17656</name>
</gene>
<keyword evidence="9 10" id="KW-0472">Membrane</keyword>
<dbReference type="PANTHER" id="PTHR46065">
    <property type="entry name" value="E3 UBIQUITIN-PROTEIN LIGASE MARCH 2/3 FAMILY MEMBER"/>
    <property type="match status" value="1"/>
</dbReference>
<dbReference type="Pfam" id="PF12906">
    <property type="entry name" value="RINGv"/>
    <property type="match status" value="1"/>
</dbReference>
<accession>A0AAD1XP60</accession>
<dbReference type="GO" id="GO:0016020">
    <property type="term" value="C:membrane"/>
    <property type="evidence" value="ECO:0007669"/>
    <property type="project" value="UniProtKB-SubCell"/>
</dbReference>
<evidence type="ECO:0000256" key="5">
    <source>
        <dbReference type="ARBA" id="ARBA00022771"/>
    </source>
</evidence>
<dbReference type="PROSITE" id="PS51292">
    <property type="entry name" value="ZF_RING_CH"/>
    <property type="match status" value="1"/>
</dbReference>
<dbReference type="CDD" id="cd16495">
    <property type="entry name" value="RING_CH-C4HC3_MARCH"/>
    <property type="match status" value="1"/>
</dbReference>
<evidence type="ECO:0000313" key="13">
    <source>
        <dbReference type="Proteomes" id="UP001295684"/>
    </source>
</evidence>
<dbReference type="AlphaFoldDB" id="A0AAD1XP60"/>
<dbReference type="SUPFAM" id="SSF57850">
    <property type="entry name" value="RING/U-box"/>
    <property type="match status" value="1"/>
</dbReference>
<evidence type="ECO:0000256" key="8">
    <source>
        <dbReference type="ARBA" id="ARBA00022989"/>
    </source>
</evidence>
<protein>
    <recommendedName>
        <fullName evidence="11">RING-CH-type domain-containing protein</fullName>
    </recommendedName>
</protein>
<keyword evidence="6" id="KW-0833">Ubl conjugation pathway</keyword>
<organism evidence="12 13">
    <name type="scientific">Euplotes crassus</name>
    <dbReference type="NCBI Taxonomy" id="5936"/>
    <lineage>
        <taxon>Eukaryota</taxon>
        <taxon>Sar</taxon>
        <taxon>Alveolata</taxon>
        <taxon>Ciliophora</taxon>
        <taxon>Intramacronucleata</taxon>
        <taxon>Spirotrichea</taxon>
        <taxon>Hypotrichia</taxon>
        <taxon>Euplotida</taxon>
        <taxon>Euplotidae</taxon>
        <taxon>Moneuplotes</taxon>
    </lineage>
</organism>
<feature type="domain" description="RING-CH-type" evidence="11">
    <location>
        <begin position="8"/>
        <end position="80"/>
    </location>
</feature>
<evidence type="ECO:0000256" key="2">
    <source>
        <dbReference type="ARBA" id="ARBA00022679"/>
    </source>
</evidence>
<reference evidence="12" key="1">
    <citation type="submission" date="2023-07" db="EMBL/GenBank/DDBJ databases">
        <authorList>
            <consortium name="AG Swart"/>
            <person name="Singh M."/>
            <person name="Singh A."/>
            <person name="Seah K."/>
            <person name="Emmerich C."/>
        </authorList>
    </citation>
    <scope>NUCLEOTIDE SEQUENCE</scope>
    <source>
        <strain evidence="12">DP1</strain>
    </source>
</reference>
<evidence type="ECO:0000256" key="1">
    <source>
        <dbReference type="ARBA" id="ARBA00004141"/>
    </source>
</evidence>
<keyword evidence="8 10" id="KW-1133">Transmembrane helix</keyword>
<dbReference type="InterPro" id="IPR011016">
    <property type="entry name" value="Znf_RING-CH"/>
</dbReference>
<dbReference type="Gene3D" id="3.30.40.10">
    <property type="entry name" value="Zinc/RING finger domain, C3HC4 (zinc finger)"/>
    <property type="match status" value="1"/>
</dbReference>
<evidence type="ECO:0000256" key="9">
    <source>
        <dbReference type="ARBA" id="ARBA00023136"/>
    </source>
</evidence>
<dbReference type="GO" id="GO:0008270">
    <property type="term" value="F:zinc ion binding"/>
    <property type="evidence" value="ECO:0007669"/>
    <property type="project" value="UniProtKB-KW"/>
</dbReference>
<dbReference type="InterPro" id="IPR013083">
    <property type="entry name" value="Znf_RING/FYVE/PHD"/>
</dbReference>
<evidence type="ECO:0000256" key="10">
    <source>
        <dbReference type="SAM" id="Phobius"/>
    </source>
</evidence>
<dbReference type="GO" id="GO:0016740">
    <property type="term" value="F:transferase activity"/>
    <property type="evidence" value="ECO:0007669"/>
    <property type="project" value="UniProtKB-KW"/>
</dbReference>
<proteinExistence type="predicted"/>
<keyword evidence="13" id="KW-1185">Reference proteome</keyword>
<evidence type="ECO:0000256" key="7">
    <source>
        <dbReference type="ARBA" id="ARBA00022833"/>
    </source>
</evidence>
<feature type="transmembrane region" description="Helical" evidence="10">
    <location>
        <begin position="139"/>
        <end position="160"/>
    </location>
</feature>
<keyword evidence="7" id="KW-0862">Zinc</keyword>
<keyword evidence="4" id="KW-0479">Metal-binding</keyword>
<dbReference type="SMART" id="SM00744">
    <property type="entry name" value="RINGv"/>
    <property type="match status" value="1"/>
</dbReference>
<evidence type="ECO:0000259" key="11">
    <source>
        <dbReference type="PROSITE" id="PS51292"/>
    </source>
</evidence>
<keyword evidence="3 10" id="KW-0812">Transmembrane</keyword>
<evidence type="ECO:0000313" key="12">
    <source>
        <dbReference type="EMBL" id="CAI2376287.1"/>
    </source>
</evidence>